<reference evidence="3 4" key="1">
    <citation type="journal article" date="2018" name="ISME J.">
        <title>Involvement of Burkholderiaceae and sulfurous volatiles in disease-suppressive soils.</title>
        <authorList>
            <person name="Carrion V.J."/>
            <person name="Cordovez V."/>
            <person name="Tyc O."/>
            <person name="Etalo D.W."/>
            <person name="de Bruijn I."/>
            <person name="de Jager V.C."/>
            <person name="Medema M.H."/>
            <person name="Eberl L."/>
            <person name="Raaijmakers J.M."/>
        </authorList>
    </citation>
    <scope>NUCLEOTIDE SEQUENCE [LARGE SCALE GENOMIC DNA]</scope>
    <source>
        <strain evidence="4">mHSR5</strain>
    </source>
</reference>
<evidence type="ECO:0000313" key="3">
    <source>
        <dbReference type="EMBL" id="AXF20602.1"/>
    </source>
</evidence>
<dbReference type="AlphaFoldDB" id="A0A2Z5MTQ3"/>
<dbReference type="InterPro" id="IPR008523">
    <property type="entry name" value="DUF805"/>
</dbReference>
<proteinExistence type="predicted"/>
<sequence>MVGQLVEPSTAVAVSGSIRRQRRSTRVRLSAEKQDGTFERFVSVSAIPNGPLFRRYDSMRVNAGGRAFRPFHGRHPTGLHLLLRRNAQCQGEARKAEPAGSPPSQDNARGLPVSTHSTTYCAARTTKRRTMNLKWFLFSFEGRIGRMPWWIYALVSALVSAFFDAGSRGSPDDDLPLLVVLVLVAIAVVAVWSSIAVGVKRLHDIDKSGWWMLLLFVPIVGAIALFVMNGFIAGTPHANRFGEPPSSDEDEPAPQDPA</sequence>
<feature type="transmembrane region" description="Helical" evidence="2">
    <location>
        <begin position="175"/>
        <end position="199"/>
    </location>
</feature>
<dbReference type="Proteomes" id="UP000253104">
    <property type="component" value="Chromosome mHSR5_A"/>
</dbReference>
<keyword evidence="2" id="KW-0812">Transmembrane</keyword>
<accession>A0A2Z5MTQ3</accession>
<feature type="transmembrane region" description="Helical" evidence="2">
    <location>
        <begin position="147"/>
        <end position="163"/>
    </location>
</feature>
<evidence type="ECO:0000256" key="2">
    <source>
        <dbReference type="SAM" id="Phobius"/>
    </source>
</evidence>
<dbReference type="GO" id="GO:0005886">
    <property type="term" value="C:plasma membrane"/>
    <property type="evidence" value="ECO:0007669"/>
    <property type="project" value="TreeGrafter"/>
</dbReference>
<gene>
    <name evidence="3" type="ORF">CUJ89_08970</name>
</gene>
<dbReference type="PANTHER" id="PTHR34980">
    <property type="entry name" value="INNER MEMBRANE PROTEIN-RELATED-RELATED"/>
    <property type="match status" value="1"/>
</dbReference>
<dbReference type="EMBL" id="CP024902">
    <property type="protein sequence ID" value="AXF20602.1"/>
    <property type="molecule type" value="Genomic_DNA"/>
</dbReference>
<evidence type="ECO:0000256" key="1">
    <source>
        <dbReference type="SAM" id="MobiDB-lite"/>
    </source>
</evidence>
<evidence type="ECO:0008006" key="5">
    <source>
        <dbReference type="Google" id="ProtNLM"/>
    </source>
</evidence>
<protein>
    <recommendedName>
        <fullName evidence="5">DUF805 domain-containing protein</fullName>
    </recommendedName>
</protein>
<name>A0A2Z5MTQ3_BURPY</name>
<dbReference type="RefSeq" id="WP_114177015.1">
    <property type="nucleotide sequence ID" value="NZ_CP024902.1"/>
</dbReference>
<feature type="region of interest" description="Disordered" evidence="1">
    <location>
        <begin position="92"/>
        <end position="113"/>
    </location>
</feature>
<organism evidence="3 4">
    <name type="scientific">Burkholderia pyrrocinia</name>
    <name type="common">Pseudomonas pyrrocinia</name>
    <dbReference type="NCBI Taxonomy" id="60550"/>
    <lineage>
        <taxon>Bacteria</taxon>
        <taxon>Pseudomonadati</taxon>
        <taxon>Pseudomonadota</taxon>
        <taxon>Betaproteobacteria</taxon>
        <taxon>Burkholderiales</taxon>
        <taxon>Burkholderiaceae</taxon>
        <taxon>Burkholderia</taxon>
        <taxon>Burkholderia cepacia complex</taxon>
    </lineage>
</organism>
<keyword evidence="2" id="KW-1133">Transmembrane helix</keyword>
<dbReference type="OrthoDB" id="9812349at2"/>
<keyword evidence="2" id="KW-0472">Membrane</keyword>
<feature type="transmembrane region" description="Helical" evidence="2">
    <location>
        <begin position="211"/>
        <end position="232"/>
    </location>
</feature>
<evidence type="ECO:0000313" key="4">
    <source>
        <dbReference type="Proteomes" id="UP000253104"/>
    </source>
</evidence>
<dbReference type="Pfam" id="PF05656">
    <property type="entry name" value="DUF805"/>
    <property type="match status" value="1"/>
</dbReference>